<evidence type="ECO:0000313" key="2">
    <source>
        <dbReference type="EMBL" id="CAA7032653.1"/>
    </source>
</evidence>
<organism evidence="2 3">
    <name type="scientific">Microthlaspi erraticum</name>
    <dbReference type="NCBI Taxonomy" id="1685480"/>
    <lineage>
        <taxon>Eukaryota</taxon>
        <taxon>Viridiplantae</taxon>
        <taxon>Streptophyta</taxon>
        <taxon>Embryophyta</taxon>
        <taxon>Tracheophyta</taxon>
        <taxon>Spermatophyta</taxon>
        <taxon>Magnoliopsida</taxon>
        <taxon>eudicotyledons</taxon>
        <taxon>Gunneridae</taxon>
        <taxon>Pentapetalae</taxon>
        <taxon>rosids</taxon>
        <taxon>malvids</taxon>
        <taxon>Brassicales</taxon>
        <taxon>Brassicaceae</taxon>
        <taxon>Coluteocarpeae</taxon>
        <taxon>Microthlaspi</taxon>
    </lineage>
</organism>
<evidence type="ECO:0000313" key="3">
    <source>
        <dbReference type="Proteomes" id="UP000467841"/>
    </source>
</evidence>
<sequence>MSIVKFYLPSKVHVDALAKRLDEANKCRRSATPTGFVEARSREKQASPKRDPNLFRRRTIPRKASVAEARPQPVSSKHDPEKTGLAKAPSLRETKTKVNGLIIHEEHNYFIISTSTKAIVKSEDLSSLTSIYQIREKQVSPKRDPNQFRRSTTPISVAEARPQSVSSKHDPNNLVEARIREKSSQQSILLDETKESSRQVLTRLYGSKVNNATQHHVSAASRQHRHRVDIA</sequence>
<proteinExistence type="predicted"/>
<feature type="region of interest" description="Disordered" evidence="1">
    <location>
        <begin position="137"/>
        <end position="174"/>
    </location>
</feature>
<evidence type="ECO:0000256" key="1">
    <source>
        <dbReference type="SAM" id="MobiDB-lite"/>
    </source>
</evidence>
<name>A0A6D2IYN3_9BRAS</name>
<accession>A0A6D2IYN3</accession>
<comment type="caution">
    <text evidence="2">The sequence shown here is derived from an EMBL/GenBank/DDBJ whole genome shotgun (WGS) entry which is preliminary data.</text>
</comment>
<dbReference type="EMBL" id="CACVBM020001125">
    <property type="protein sequence ID" value="CAA7032653.1"/>
    <property type="molecule type" value="Genomic_DNA"/>
</dbReference>
<feature type="compositionally biased region" description="Basic and acidic residues" evidence="1">
    <location>
        <begin position="76"/>
        <end position="87"/>
    </location>
</feature>
<protein>
    <submittedName>
        <fullName evidence="2">Uncharacterized protein</fullName>
    </submittedName>
</protein>
<feature type="region of interest" description="Disordered" evidence="1">
    <location>
        <begin position="212"/>
        <end position="231"/>
    </location>
</feature>
<keyword evidence="3" id="KW-1185">Reference proteome</keyword>
<dbReference type="Proteomes" id="UP000467841">
    <property type="component" value="Unassembled WGS sequence"/>
</dbReference>
<reference evidence="2" key="1">
    <citation type="submission" date="2020-01" db="EMBL/GenBank/DDBJ databases">
        <authorList>
            <person name="Mishra B."/>
        </authorList>
    </citation>
    <scope>NUCLEOTIDE SEQUENCE [LARGE SCALE GENOMIC DNA]</scope>
</reference>
<feature type="compositionally biased region" description="Basic residues" evidence="1">
    <location>
        <begin position="222"/>
        <end position="231"/>
    </location>
</feature>
<feature type="region of interest" description="Disordered" evidence="1">
    <location>
        <begin position="31"/>
        <end position="87"/>
    </location>
</feature>
<feature type="compositionally biased region" description="Basic and acidic residues" evidence="1">
    <location>
        <begin position="39"/>
        <end position="54"/>
    </location>
</feature>
<gene>
    <name evidence="2" type="ORF">MERR_LOCUS19888</name>
</gene>
<feature type="compositionally biased region" description="Basic and acidic residues" evidence="1">
    <location>
        <begin position="137"/>
        <end position="147"/>
    </location>
</feature>
<dbReference type="AlphaFoldDB" id="A0A6D2IYN3"/>